<gene>
    <name evidence="3" type="ORF">ACFO3A_04615</name>
</gene>
<dbReference type="Pfam" id="PF08448">
    <property type="entry name" value="PAS_4"/>
    <property type="match status" value="1"/>
</dbReference>
<proteinExistence type="predicted"/>
<accession>A0ABV9GVB4</accession>
<protein>
    <submittedName>
        <fullName evidence="3">PAS domain-containing protein</fullName>
    </submittedName>
</protein>
<dbReference type="InterPro" id="IPR000014">
    <property type="entry name" value="PAS"/>
</dbReference>
<dbReference type="Proteomes" id="UP001595967">
    <property type="component" value="Unassembled WGS sequence"/>
</dbReference>
<dbReference type="InterPro" id="IPR035965">
    <property type="entry name" value="PAS-like_dom_sf"/>
</dbReference>
<dbReference type="RefSeq" id="WP_377724395.1">
    <property type="nucleotide sequence ID" value="NZ_JBHSEW010000003.1"/>
</dbReference>
<feature type="domain" description="PAC" evidence="2">
    <location>
        <begin position="76"/>
        <end position="131"/>
    </location>
</feature>
<keyword evidence="4" id="KW-1185">Reference proteome</keyword>
<dbReference type="PROSITE" id="PS50112">
    <property type="entry name" value="PAS"/>
    <property type="match status" value="1"/>
</dbReference>
<evidence type="ECO:0000259" key="2">
    <source>
        <dbReference type="PROSITE" id="PS50113"/>
    </source>
</evidence>
<evidence type="ECO:0000259" key="1">
    <source>
        <dbReference type="PROSITE" id="PS50112"/>
    </source>
</evidence>
<dbReference type="Gene3D" id="3.30.450.20">
    <property type="entry name" value="PAS domain"/>
    <property type="match status" value="1"/>
</dbReference>
<reference evidence="4" key="1">
    <citation type="journal article" date="2019" name="Int. J. Syst. Evol. Microbiol.">
        <title>The Global Catalogue of Microorganisms (GCM) 10K type strain sequencing project: providing services to taxonomists for standard genome sequencing and annotation.</title>
        <authorList>
            <consortium name="The Broad Institute Genomics Platform"/>
            <consortium name="The Broad Institute Genome Sequencing Center for Infectious Disease"/>
            <person name="Wu L."/>
            <person name="Ma J."/>
        </authorList>
    </citation>
    <scope>NUCLEOTIDE SEQUENCE [LARGE SCALE GENOMIC DNA]</scope>
    <source>
        <strain evidence="4">JCM 11650</strain>
    </source>
</reference>
<dbReference type="InterPro" id="IPR000700">
    <property type="entry name" value="PAS-assoc_C"/>
</dbReference>
<evidence type="ECO:0000313" key="4">
    <source>
        <dbReference type="Proteomes" id="UP001595967"/>
    </source>
</evidence>
<evidence type="ECO:0000313" key="3">
    <source>
        <dbReference type="EMBL" id="MFC4621489.1"/>
    </source>
</evidence>
<organism evidence="3 4">
    <name type="scientific">Comamonas nitrativorans</name>
    <dbReference type="NCBI Taxonomy" id="108437"/>
    <lineage>
        <taxon>Bacteria</taxon>
        <taxon>Pseudomonadati</taxon>
        <taxon>Pseudomonadota</taxon>
        <taxon>Betaproteobacteria</taxon>
        <taxon>Burkholderiales</taxon>
        <taxon>Comamonadaceae</taxon>
        <taxon>Comamonas</taxon>
    </lineage>
</organism>
<name>A0ABV9GVB4_9BURK</name>
<dbReference type="PROSITE" id="PS50113">
    <property type="entry name" value="PAC"/>
    <property type="match status" value="1"/>
</dbReference>
<dbReference type="InterPro" id="IPR013656">
    <property type="entry name" value="PAS_4"/>
</dbReference>
<dbReference type="EMBL" id="JBHSEW010000003">
    <property type="protein sequence ID" value="MFC4621489.1"/>
    <property type="molecule type" value="Genomic_DNA"/>
</dbReference>
<comment type="caution">
    <text evidence="3">The sequence shown here is derived from an EMBL/GenBank/DDBJ whole genome shotgun (WGS) entry which is preliminary data.</text>
</comment>
<dbReference type="SMART" id="SM00091">
    <property type="entry name" value="PAS"/>
    <property type="match status" value="1"/>
</dbReference>
<sequence length="142" mass="15302">MSVTVWEHIVRDVGDALIFIDTAGTIRAWNPAAEALFGFTAAQALGQNVHLIIPMHLRDGHDRGFARAMQTGRCSHPGAVRTTRSLHADGRKLYVDMGFSVVKDERGQVLGSVAMARDATARYLAERAARQAGAQKGDASTS</sequence>
<dbReference type="CDD" id="cd00130">
    <property type="entry name" value="PAS"/>
    <property type="match status" value="1"/>
</dbReference>
<dbReference type="NCBIfam" id="TIGR00229">
    <property type="entry name" value="sensory_box"/>
    <property type="match status" value="1"/>
</dbReference>
<feature type="domain" description="PAS" evidence="1">
    <location>
        <begin position="2"/>
        <end position="72"/>
    </location>
</feature>
<dbReference type="SUPFAM" id="SSF55785">
    <property type="entry name" value="PYP-like sensor domain (PAS domain)"/>
    <property type="match status" value="1"/>
</dbReference>